<dbReference type="InterPro" id="IPR002130">
    <property type="entry name" value="Cyclophilin-type_PPIase_dom"/>
</dbReference>
<keyword evidence="1" id="KW-0697">Rotamase</keyword>
<keyword evidence="1" id="KW-0413">Isomerase</keyword>
<keyword evidence="5" id="KW-1185">Reference proteome</keyword>
<protein>
    <recommendedName>
        <fullName evidence="1">Peptidyl-prolyl cis-trans isomerase</fullName>
        <shortName evidence="1">PPIase</shortName>
        <ecNumber evidence="1">5.2.1.8</ecNumber>
    </recommendedName>
</protein>
<sequence>MAASQTPPPQNPSHRPPQSTPLCSLISTLVSEPLGRVSLELFADKVPKTAENFCALNTEEKGFGSKGSCFQRMIPGFLCQGGVFTAINGPGGKSIYGEKIGDENFILKHMAPGILSTATAGPSTTSSQIFIHTADTEGWVASVWSWVK</sequence>
<comment type="catalytic activity">
    <reaction evidence="1">
        <text>[protein]-peptidylproline (omega=180) = [protein]-peptidylproline (omega=0)</text>
        <dbReference type="Rhea" id="RHEA:16237"/>
        <dbReference type="Rhea" id="RHEA-COMP:10747"/>
        <dbReference type="Rhea" id="RHEA-COMP:10748"/>
        <dbReference type="ChEBI" id="CHEBI:83833"/>
        <dbReference type="ChEBI" id="CHEBI:83834"/>
        <dbReference type="EC" id="5.2.1.8"/>
    </reaction>
</comment>
<dbReference type="PANTHER" id="PTHR11071">
    <property type="entry name" value="PEPTIDYL-PROLYL CIS-TRANS ISOMERASE"/>
    <property type="match status" value="1"/>
</dbReference>
<comment type="function">
    <text evidence="1">PPIases accelerate the folding of proteins. It catalyzes the cis-trans isomerization of proline imidic peptide bonds in oligopeptides.</text>
</comment>
<dbReference type="Proteomes" id="UP000269945">
    <property type="component" value="Unassembled WGS sequence"/>
</dbReference>
<evidence type="ECO:0000256" key="2">
    <source>
        <dbReference type="SAM" id="MobiDB-lite"/>
    </source>
</evidence>
<dbReference type="PROSITE" id="PS50072">
    <property type="entry name" value="CSA_PPIASE_2"/>
    <property type="match status" value="1"/>
</dbReference>
<evidence type="ECO:0000259" key="3">
    <source>
        <dbReference type="PROSITE" id="PS50072"/>
    </source>
</evidence>
<evidence type="ECO:0000313" key="4">
    <source>
        <dbReference type="EMBL" id="VCX37311.1"/>
    </source>
</evidence>
<evidence type="ECO:0000256" key="1">
    <source>
        <dbReference type="RuleBase" id="RU363019"/>
    </source>
</evidence>
<name>A0A9X9Q716_GULGU</name>
<organism evidence="4 5">
    <name type="scientific">Gulo gulo</name>
    <name type="common">Wolverine</name>
    <name type="synonym">Gluton</name>
    <dbReference type="NCBI Taxonomy" id="48420"/>
    <lineage>
        <taxon>Eukaryota</taxon>
        <taxon>Metazoa</taxon>
        <taxon>Chordata</taxon>
        <taxon>Craniata</taxon>
        <taxon>Vertebrata</taxon>
        <taxon>Euteleostomi</taxon>
        <taxon>Mammalia</taxon>
        <taxon>Eutheria</taxon>
        <taxon>Laurasiatheria</taxon>
        <taxon>Carnivora</taxon>
        <taxon>Caniformia</taxon>
        <taxon>Musteloidea</taxon>
        <taxon>Mustelidae</taxon>
        <taxon>Guloninae</taxon>
        <taxon>Gulo</taxon>
    </lineage>
</organism>
<dbReference type="EC" id="5.2.1.8" evidence="1"/>
<dbReference type="PANTHER" id="PTHR11071:SF490">
    <property type="entry name" value="PEPTIDYL-PROLYL CIS-TRANS ISOMERASE A"/>
    <property type="match status" value="1"/>
</dbReference>
<feature type="domain" description="PPIase cyclophilin-type" evidence="3">
    <location>
        <begin position="31"/>
        <end position="148"/>
    </location>
</feature>
<accession>A0A9X9Q716</accession>
<dbReference type="Pfam" id="PF00160">
    <property type="entry name" value="Pro_isomerase"/>
    <property type="match status" value="1"/>
</dbReference>
<reference evidence="4 5" key="1">
    <citation type="submission" date="2018-10" db="EMBL/GenBank/DDBJ databases">
        <authorList>
            <person name="Ekblom R."/>
            <person name="Jareborg N."/>
        </authorList>
    </citation>
    <scope>NUCLEOTIDE SEQUENCE [LARGE SCALE GENOMIC DNA]</scope>
    <source>
        <tissue evidence="4">Muscle</tissue>
    </source>
</reference>
<feature type="region of interest" description="Disordered" evidence="2">
    <location>
        <begin position="1"/>
        <end position="20"/>
    </location>
</feature>
<gene>
    <name evidence="4" type="ORF">BN2614_LOCUS1</name>
</gene>
<comment type="caution">
    <text evidence="4">The sequence shown here is derived from an EMBL/GenBank/DDBJ whole genome shotgun (WGS) entry which is preliminary data.</text>
</comment>
<dbReference type="InterPro" id="IPR029000">
    <property type="entry name" value="Cyclophilin-like_dom_sf"/>
</dbReference>
<dbReference type="GO" id="GO:0003755">
    <property type="term" value="F:peptidyl-prolyl cis-trans isomerase activity"/>
    <property type="evidence" value="ECO:0007669"/>
    <property type="project" value="UniProtKB-UniRule"/>
</dbReference>
<proteinExistence type="inferred from homology"/>
<evidence type="ECO:0000313" key="5">
    <source>
        <dbReference type="Proteomes" id="UP000269945"/>
    </source>
</evidence>
<dbReference type="SUPFAM" id="SSF50891">
    <property type="entry name" value="Cyclophilin-like"/>
    <property type="match status" value="1"/>
</dbReference>
<feature type="compositionally biased region" description="Pro residues" evidence="2">
    <location>
        <begin position="1"/>
        <end position="19"/>
    </location>
</feature>
<dbReference type="AlphaFoldDB" id="A0A9X9Q716"/>
<dbReference type="GO" id="GO:0005737">
    <property type="term" value="C:cytoplasm"/>
    <property type="evidence" value="ECO:0007669"/>
    <property type="project" value="TreeGrafter"/>
</dbReference>
<dbReference type="Gene3D" id="2.40.100.10">
    <property type="entry name" value="Cyclophilin-like"/>
    <property type="match status" value="1"/>
</dbReference>
<comment type="similarity">
    <text evidence="1">Belongs to the cyclophilin-type PPIase family.</text>
</comment>
<dbReference type="GO" id="GO:0016018">
    <property type="term" value="F:cyclosporin A binding"/>
    <property type="evidence" value="ECO:0007669"/>
    <property type="project" value="TreeGrafter"/>
</dbReference>
<dbReference type="GO" id="GO:0006457">
    <property type="term" value="P:protein folding"/>
    <property type="evidence" value="ECO:0007669"/>
    <property type="project" value="TreeGrafter"/>
</dbReference>
<dbReference type="PRINTS" id="PR00153">
    <property type="entry name" value="CSAPPISMRASE"/>
</dbReference>
<dbReference type="EMBL" id="CYRY02043138">
    <property type="protein sequence ID" value="VCX37311.1"/>
    <property type="molecule type" value="Genomic_DNA"/>
</dbReference>